<evidence type="ECO:0000313" key="11">
    <source>
        <dbReference type="EMBL" id="BCR84077.1"/>
    </source>
</evidence>
<evidence type="ECO:0000256" key="3">
    <source>
        <dbReference type="ARBA" id="ARBA00022670"/>
    </source>
</evidence>
<keyword evidence="12" id="KW-1185">Reference proteome</keyword>
<evidence type="ECO:0000256" key="7">
    <source>
        <dbReference type="SAM" id="MobiDB-lite"/>
    </source>
</evidence>
<evidence type="ECO:0000256" key="5">
    <source>
        <dbReference type="ARBA" id="ARBA00022801"/>
    </source>
</evidence>
<evidence type="ECO:0000259" key="8">
    <source>
        <dbReference type="Pfam" id="PF12340"/>
    </source>
</evidence>
<dbReference type="SUPFAM" id="SSF52540">
    <property type="entry name" value="P-loop containing nucleoside triphosphate hydrolases"/>
    <property type="match status" value="1"/>
</dbReference>
<dbReference type="RefSeq" id="XP_043132599.1">
    <property type="nucleotide sequence ID" value="XM_043276052.1"/>
</dbReference>
<feature type="region of interest" description="Disordered" evidence="7">
    <location>
        <begin position="2819"/>
        <end position="2839"/>
    </location>
</feature>
<dbReference type="GO" id="GO:0006508">
    <property type="term" value="P:proteolysis"/>
    <property type="evidence" value="ECO:0007669"/>
    <property type="project" value="UniProtKB-KW"/>
</dbReference>
<dbReference type="PANTHER" id="PTHR13367:SF33">
    <property type="entry name" value="P-LOOP CONTAINING NUCLEOSIDE TRIPHOSPHATE HYDROLASE PROTEIN"/>
    <property type="match status" value="1"/>
</dbReference>
<accession>A0A7R7ZKH4</accession>
<reference evidence="11" key="1">
    <citation type="submission" date="2021-01" db="EMBL/GenBank/DDBJ databases">
        <authorList>
            <consortium name="Aspergillus chevalieri M1 genome sequencing consortium"/>
            <person name="Kazuki M."/>
            <person name="Futagami T."/>
        </authorList>
    </citation>
    <scope>NUCLEOTIDE SEQUENCE</scope>
    <source>
        <strain evidence="11">M1</strain>
    </source>
</reference>
<keyword evidence="4" id="KW-0833">Ubl conjugation pathway</keyword>
<evidence type="ECO:0000313" key="12">
    <source>
        <dbReference type="Proteomes" id="UP000637239"/>
    </source>
</evidence>
<organism evidence="11 12">
    <name type="scientific">Aspergillus chevalieri</name>
    <name type="common">Eurotium chevalieri</name>
    <dbReference type="NCBI Taxonomy" id="182096"/>
    <lineage>
        <taxon>Eukaryota</taxon>
        <taxon>Fungi</taxon>
        <taxon>Dikarya</taxon>
        <taxon>Ascomycota</taxon>
        <taxon>Pezizomycotina</taxon>
        <taxon>Eurotiomycetes</taxon>
        <taxon>Eurotiomycetidae</taxon>
        <taxon>Eurotiales</taxon>
        <taxon>Aspergillaceae</taxon>
        <taxon>Aspergillus</taxon>
        <taxon>Aspergillus subgen. Aspergillus</taxon>
    </lineage>
</organism>
<evidence type="ECO:0000256" key="1">
    <source>
        <dbReference type="ARBA" id="ARBA00000707"/>
    </source>
</evidence>
<reference evidence="11" key="2">
    <citation type="submission" date="2021-02" db="EMBL/GenBank/DDBJ databases">
        <title>Aspergillus chevalieri M1 genome sequence.</title>
        <authorList>
            <person name="Kadooka C."/>
            <person name="Mori K."/>
            <person name="Futagami T."/>
        </authorList>
    </citation>
    <scope>NUCLEOTIDE SEQUENCE</scope>
    <source>
        <strain evidence="11">M1</strain>
    </source>
</reference>
<dbReference type="KEGG" id="ache:ACHE_11479A"/>
<dbReference type="PANTHER" id="PTHR13367">
    <property type="entry name" value="UBIQUITIN THIOESTERASE"/>
    <property type="match status" value="1"/>
</dbReference>
<dbReference type="GO" id="GO:0004843">
    <property type="term" value="F:cysteine-type deubiquitinase activity"/>
    <property type="evidence" value="ECO:0007669"/>
    <property type="project" value="UniProtKB-EC"/>
</dbReference>
<dbReference type="Pfam" id="PF12359">
    <property type="entry name" value="DUF3645"/>
    <property type="match status" value="1"/>
</dbReference>
<dbReference type="InterPro" id="IPR022105">
    <property type="entry name" value="DUF3645"/>
</dbReference>
<evidence type="ECO:0000259" key="9">
    <source>
        <dbReference type="Pfam" id="PF12359"/>
    </source>
</evidence>
<evidence type="ECO:0000256" key="6">
    <source>
        <dbReference type="ARBA" id="ARBA00022807"/>
    </source>
</evidence>
<dbReference type="InterPro" id="IPR046541">
    <property type="entry name" value="DUF6606"/>
</dbReference>
<dbReference type="InterPro" id="IPR051346">
    <property type="entry name" value="OTU_Deubiquitinase"/>
</dbReference>
<evidence type="ECO:0000256" key="4">
    <source>
        <dbReference type="ARBA" id="ARBA00022786"/>
    </source>
</evidence>
<comment type="catalytic activity">
    <reaction evidence="1">
        <text>Thiol-dependent hydrolysis of ester, thioester, amide, peptide and isopeptide bonds formed by the C-terminal Gly of ubiquitin (a 76-residue protein attached to proteins as an intracellular targeting signal).</text>
        <dbReference type="EC" id="3.4.19.12"/>
    </reaction>
</comment>
<dbReference type="Pfam" id="PF12340">
    <property type="entry name" value="DUF3638"/>
    <property type="match status" value="1"/>
</dbReference>
<dbReference type="Proteomes" id="UP000637239">
    <property type="component" value="Chromosome 1"/>
</dbReference>
<dbReference type="InterPro" id="IPR027417">
    <property type="entry name" value="P-loop_NTPase"/>
</dbReference>
<dbReference type="EC" id="3.4.19.12" evidence="2"/>
<gene>
    <name evidence="11" type="ORF">ACHE_11479A</name>
</gene>
<feature type="domain" description="DUF3638" evidence="8">
    <location>
        <begin position="2021"/>
        <end position="2244"/>
    </location>
</feature>
<feature type="compositionally biased region" description="Low complexity" evidence="7">
    <location>
        <begin position="2821"/>
        <end position="2837"/>
    </location>
</feature>
<dbReference type="InterPro" id="IPR022099">
    <property type="entry name" value="DUF3638"/>
</dbReference>
<dbReference type="EMBL" id="AP024416">
    <property type="protein sequence ID" value="BCR84077.1"/>
    <property type="molecule type" value="Genomic_DNA"/>
</dbReference>
<evidence type="ECO:0000259" key="10">
    <source>
        <dbReference type="Pfam" id="PF20255"/>
    </source>
</evidence>
<feature type="domain" description="DUF6606" evidence="10">
    <location>
        <begin position="11"/>
        <end position="278"/>
    </location>
</feature>
<keyword evidence="5" id="KW-0378">Hydrolase</keyword>
<proteinExistence type="predicted"/>
<name>A0A7R7ZKH4_ASPCH</name>
<keyword evidence="3" id="KW-0645">Protease</keyword>
<protein>
    <recommendedName>
        <fullName evidence="2">ubiquitinyl hydrolase 1</fullName>
        <ecNumber evidence="2">3.4.19.12</ecNumber>
    </recommendedName>
</protein>
<dbReference type="Pfam" id="PF20255">
    <property type="entry name" value="DUF6606"/>
    <property type="match status" value="1"/>
</dbReference>
<evidence type="ECO:0000256" key="2">
    <source>
        <dbReference type="ARBA" id="ARBA00012759"/>
    </source>
</evidence>
<feature type="region of interest" description="Disordered" evidence="7">
    <location>
        <begin position="3122"/>
        <end position="3158"/>
    </location>
</feature>
<dbReference type="GeneID" id="66978436"/>
<feature type="domain" description="DUF3645" evidence="9">
    <location>
        <begin position="2363"/>
        <end position="2395"/>
    </location>
</feature>
<feature type="compositionally biased region" description="Acidic residues" evidence="7">
    <location>
        <begin position="3128"/>
        <end position="3158"/>
    </location>
</feature>
<sequence length="3158" mass="361078">MAKDPILELAFNHVVLPPKLPGKQDSNIEDVDKKLLSLLLRATNAMKSCAEDNDLFIWQDIEKALRTCGLVNEDRYINQTALMNIFRHFEDQNAVILYITEQNAGLLIRSVGEDVIFEAFEASPTTEETLASQGAMQWDFPTIAASLNRSVFENPVFQKNLVSFLEKASLEPLDEFAAKTFKAGVKISETRDTVDPTLITSFLMTLLEVNGSRIYPPILRKRIKDDVVWDNAELPWRRSPFWLTLRVAAQRLLCLKMGEEKGRANYKFLMCCVLVELLRDSINHLSVEWCTILRAKLCCRLAKLENEKKAAASLSTASVYTKLFEDIGPLFRNTMETVTSAIEAQWNAFKAECQRKIPPLPLRAQNSELYLTLPNCGSYLQGVLNQARHQRLRPVLVDPAALGPNSSKTTTEYFSSMTSRYSALDELEIKIESADFRVPKSKDMCSRICKDLAAEIRGYLEAVGDTYEGNPEQMSTFILNVSELWMRMDKCATAVHPLLLEYHPFIEPEILDVLLLSRLHDMRRLQAIQQYLHGRCLQAKMHISIFAETQANCFASQYFIKCDKSENMGKLYELHDHIDAASTRARDSKEKELQKVNQEYSDRTEKMVQILCTQKRHPDGSHDIRGCTHCWHVRSRRRLKIQVHEDFLPKDPYQRRITLFELKPPPTFSTYRSATWEIINCLSPKIASKPDEAPEVLLGSYSQLKIYNMKSEAFSLASKTKSYLGTHYNFKKLPASASKVLLPLGLKFSYYDSRRGTWAKDFPQSLKLAHHFAISIPKELAFSGLYSSPSFAADGNGPSSYETVASIAECPPELTVHEYIAHQGLMAGRNRRWLSMLAEMASSNVNFSLQDTTILFHHLALQAGPRLGHDDLRAVHVIFKDVAFCLALFDQIVRHTEAISANWREINYMETMLTLTIRLCMLGSRKPSARANQILLKIRLTTLNWISRLRQETRTTQEADVAERTARYGFMSALLCRRTFAPQAYNGTELDSESFKSFVEATLAMQENLVVDLSRFSTTTRNMLVRDIKMAHRMRTMILRLAERYPSSLQSAIDTVWPNPNDAPRQYTSWSVLPPPYEWWMTSTVRATTRSAPQTVHYHLLEGHLLIDSKPLGKLPAGIRDSSILKSLFGNQRLVAFPSSLPGMSYMLGIPKNGYYIHLGYRGQQLIIQAQGATTLLELIPKDVFGDKFNFDLPGFLIQDCVHWLDLNSGNLDVRRQPDIWKSKPSNWIINIRTRQGKRRDSFLVDPHSKTFELMAQIFRDFAPAHLLTVFQPRGKLAVELKTMDLDFYVNNNHMLHCRKLASEIDPDQDVGALYGLRSMIVLRDAANPLQRSVITTLGTLRYRRHGVHVHVKMENDGDYAKYMIDDILGRLHCPPEPRLLYNKAQLHAFTSFILPDPLTGRTGTEEALRCLQSGLCQPWNTINTGSIPILKTIANLSPRRHYYPKELKRQQVVTWDPHLTVTIQHDAFKLVVDSIMKKLERLSLFQEDVLKAHDEDEVWTIPHLRERAHWRRSIYERPEMMVTAALAPADRKYVSRGALNQSKRTSKAREVLKLLCSRPRLINTTTNLKDILRKWPIIGGYIGEFAPNLISDCLGADLGEEWGGLVKLCQNCEPEDVYNLMFWVGLMAFRESVDMRILKTAVSFFILNDLKYLDLPRYASFAGPEMDRSITVQDLSSMIRPYCKKYQKPPVPRRLVNSVRFETDKNDHEQKCTDESMDFAKFLLKQWPAPLPLKAGFDAKYVDLDDALEVITPYWQRIYTGLQLSRHVAEVQTILNRYFVAKNASDPELIIPESTIFGPPRRGNIKAIPHLGKDLFIKPGEKIGRVPFKLPSIAKPKFEEINRRVHYKLNRQLNALSTGVKPDSTREIAELERIIGRFRHSDCPVRSIYGNDLVQSIDALKKMNKTLTAKPLVDINLDFEIGKAYRALEQRYQSLVNALVVDDPRCPWLFQANLCPSMTPISLLEYLRSNSDFSIGKYMKIMVFEYAKSIVKVQHLLRMKDALLKNDEGRFRQEYNNPGHVNWDPFFFPDWLLLEIDSNIQIREDQVTVALEMISPSSGTNSVLQMNMGQGKTSVITPMVACVLADRKKLTRLLVPKALLSQTAQILQLRLGGLLGREVTHVPFTRRTPTSQQHIQEYHNLHKHMMQSAGIMLAVPEHVLSFKLCGLQRLSDCKASEAHQMVVIQGWMDRVCRDILDECDFTLATNTQLIYPSGAQLAVDGHPHRWKVAETILGLVAHHLRDLAQEFPQSIDVIEREVTEFPVVYFLRSDVENTLIQRLVDDICAGRTSIIPTRDCTKEQRQAIRVFISQEMVERHTINVVSQLFPGAPNTRKMVYLLRGLLVHGILLLCLKRRWNVQYGLHPGRDPVAVPFHAKGVPSEQAEWGHPDVAILFTCLAFYYEGLNKKQLRESLQAVLKSDDPTTKYDQWTQASASLPDALRHWNIINVDDEGQVEEIWRHLRFSTVVINHFLNHTVFPGHAKQFSVKLQASGWDVPLFSVNRQWADETGNRPGITTGFSGTNDNRRLLPMTIEQHDLPGLSHTNAEVLTYLLQSRNRGYVLLAKRQSSEFELLKHLCERETRVLIDAGAFILEMDNRSLAKAWLRVDTQAQGAVYFGPDNKAWVQYRAGNTVPLIATPFAENLDHCLVYLDEAHTRGTDLKLPAEAKGALTLGLNQTKDHTVQAAMRMRQLGTTQSITFIAPPEVHQNILDVCKKRPSDKLDSTHVVTWLLDQTCTNNQDLQPLYFAQGRDFCRRTQAGRTWNQFLSQVKHRDAYMAVLQQTERQGLEELYATEASFNLTELNSGSVTLSGELRDFEKNIQSQQHQSQHSTSSTKSSALEEVEQEREVAFEIEEEREVQRPCRLPALKFPGLHKSIREFVVTGFLDGKGGYCKASMALHMTQLRQKYCIQPSSLLRCLYISQEFLRTVKTANKRILDDFTRPVNWVLWSTVSDTALVIIPEEAELLIPLLRTIGMPVVHLLVYAAPVTRKMQEFNRLDFYSIPTLPEDWKPPAWLPLELGILGGRLYFEFAEYHHIQRSLLFSTQRNEFGRDEHEDEDSQTTAKNTLAFLGEWLSLRRQGQDITQTPMGYVCQGWQLRGDHPFFMQRLVNINVLSDGHVFQSSSQNESDIDNDVESEDEDFFFNEEEGNENEDTELME</sequence>
<keyword evidence="6" id="KW-0788">Thiol protease</keyword>